<reference evidence="2" key="1">
    <citation type="submission" date="2017-03" db="EMBL/GenBank/DDBJ databases">
        <title>Phytopthora megakarya and P. palmivora, two closely related causual agents of cacao black pod achieved similar genome size and gene model numbers by different mechanisms.</title>
        <authorList>
            <person name="Ali S."/>
            <person name="Shao J."/>
            <person name="Larry D.J."/>
            <person name="Kronmiller B."/>
            <person name="Shen D."/>
            <person name="Strem M.D."/>
            <person name="Melnick R.L."/>
            <person name="Guiltinan M.J."/>
            <person name="Tyler B.M."/>
            <person name="Meinhardt L.W."/>
            <person name="Bailey B.A."/>
        </authorList>
    </citation>
    <scope>NUCLEOTIDE SEQUENCE [LARGE SCALE GENOMIC DNA]</scope>
    <source>
        <strain evidence="2">zdho120</strain>
    </source>
</reference>
<comment type="caution">
    <text evidence="1">The sequence shown here is derived from an EMBL/GenBank/DDBJ whole genome shotgun (WGS) entry which is preliminary data.</text>
</comment>
<keyword evidence="2" id="KW-1185">Reference proteome</keyword>
<sequence>MDVDDDIVPMGDTLQLRDGEIMEAQKQSRFVKKLLELGVHQGMQIETREDKERVEGGAATNLVISAV</sequence>
<dbReference type="AlphaFoldDB" id="A0A225VRT5"/>
<gene>
    <name evidence="1" type="ORF">PHMEG_00019238</name>
</gene>
<evidence type="ECO:0000313" key="1">
    <source>
        <dbReference type="EMBL" id="OWZ08251.1"/>
    </source>
</evidence>
<proteinExistence type="predicted"/>
<dbReference type="OrthoDB" id="129901at2759"/>
<accession>A0A225VRT5</accession>
<name>A0A225VRT5_9STRA</name>
<protein>
    <submittedName>
        <fullName evidence="1">Uncharacterized protein</fullName>
    </submittedName>
</protein>
<dbReference type="Proteomes" id="UP000198211">
    <property type="component" value="Unassembled WGS sequence"/>
</dbReference>
<evidence type="ECO:0000313" key="2">
    <source>
        <dbReference type="Proteomes" id="UP000198211"/>
    </source>
</evidence>
<organism evidence="1 2">
    <name type="scientific">Phytophthora megakarya</name>
    <dbReference type="NCBI Taxonomy" id="4795"/>
    <lineage>
        <taxon>Eukaryota</taxon>
        <taxon>Sar</taxon>
        <taxon>Stramenopiles</taxon>
        <taxon>Oomycota</taxon>
        <taxon>Peronosporomycetes</taxon>
        <taxon>Peronosporales</taxon>
        <taxon>Peronosporaceae</taxon>
        <taxon>Phytophthora</taxon>
    </lineage>
</organism>
<dbReference type="EMBL" id="NBNE01003219">
    <property type="protein sequence ID" value="OWZ08251.1"/>
    <property type="molecule type" value="Genomic_DNA"/>
</dbReference>